<evidence type="ECO:0000313" key="1">
    <source>
        <dbReference type="EMBL" id="OGC78165.1"/>
    </source>
</evidence>
<organism evidence="1 2">
    <name type="scientific">candidate division WWE3 bacterium RIFOXYD1_FULL_39_9</name>
    <dbReference type="NCBI Taxonomy" id="1802649"/>
    <lineage>
        <taxon>Bacteria</taxon>
        <taxon>Katanobacteria</taxon>
    </lineage>
</organism>
<evidence type="ECO:0000313" key="2">
    <source>
        <dbReference type="Proteomes" id="UP000176815"/>
    </source>
</evidence>
<sequence>MAETKLRMYFELGMANPAAVENELTGIGEELDLFRGSVVVAFEKISAADNILTKLGCTVLTGKSEFVLGKSD</sequence>
<dbReference type="Proteomes" id="UP000176815">
    <property type="component" value="Unassembled WGS sequence"/>
</dbReference>
<dbReference type="EMBL" id="MEWG01000006">
    <property type="protein sequence ID" value="OGC78165.1"/>
    <property type="molecule type" value="Genomic_DNA"/>
</dbReference>
<protein>
    <submittedName>
        <fullName evidence="1">Uncharacterized protein</fullName>
    </submittedName>
</protein>
<reference evidence="1 2" key="1">
    <citation type="journal article" date="2016" name="Nat. Commun.">
        <title>Thousands of microbial genomes shed light on interconnected biogeochemical processes in an aquifer system.</title>
        <authorList>
            <person name="Anantharaman K."/>
            <person name="Brown C.T."/>
            <person name="Hug L.A."/>
            <person name="Sharon I."/>
            <person name="Castelle C.J."/>
            <person name="Probst A.J."/>
            <person name="Thomas B.C."/>
            <person name="Singh A."/>
            <person name="Wilkins M.J."/>
            <person name="Karaoz U."/>
            <person name="Brodie E.L."/>
            <person name="Williams K.H."/>
            <person name="Hubbard S.S."/>
            <person name="Banfield J.F."/>
        </authorList>
    </citation>
    <scope>NUCLEOTIDE SEQUENCE [LARGE SCALE GENOMIC DNA]</scope>
</reference>
<dbReference type="AlphaFoldDB" id="A0A1F4X8Y3"/>
<comment type="caution">
    <text evidence="1">The sequence shown here is derived from an EMBL/GenBank/DDBJ whole genome shotgun (WGS) entry which is preliminary data.</text>
</comment>
<name>A0A1F4X8Y3_UNCKA</name>
<accession>A0A1F4X8Y3</accession>
<proteinExistence type="predicted"/>
<gene>
    <name evidence="1" type="ORF">A2619_01745</name>
</gene>